<dbReference type="SUPFAM" id="SSF53474">
    <property type="entry name" value="alpha/beta-Hydrolases"/>
    <property type="match status" value="1"/>
</dbReference>
<reference evidence="2 3" key="1">
    <citation type="submission" date="2019-12" db="EMBL/GenBank/DDBJ databases">
        <title>Genomic-based taxomic classification of the family Erythrobacteraceae.</title>
        <authorList>
            <person name="Xu L."/>
        </authorList>
    </citation>
    <scope>NUCLEOTIDE SEQUENCE [LARGE SCALE GENOMIC DNA]</scope>
    <source>
        <strain evidence="2 3">DSM 18604</strain>
    </source>
</reference>
<accession>A0A845A8Q8</accession>
<dbReference type="GO" id="GO:0016787">
    <property type="term" value="F:hydrolase activity"/>
    <property type="evidence" value="ECO:0007669"/>
    <property type="project" value="UniProtKB-KW"/>
</dbReference>
<sequence length="321" mass="35613">MIRQDNGFDRRSIPAEAVESVWHASDGHAIRRIDWPCSPGVSDQARGSILFMPGRGDAYEKYLETLDHWAGQGWQVSAADWRGQAGSGRLGADAVTGHAEDFTHWVNDLAELWDEWVQQTPGPHVLAGHSMGGHLTLRAVADGVVKPDALILSAPMLGVFPQFIPSVVMHGAAWVMTLLGDSRRPAWKWSEKPGELPSGREALLTHDIDRYNDEAWWRAQRPELVMGPGSWGWVRSALRSIRRLEGKGVLEAIQIPVFILATREDKLVSYAAIRRAIKRLPNVVPLIFGAEAAHEILRESDPVRNRALEAIDDFLDLLPAS</sequence>
<name>A0A845A8Q8_9SPHN</name>
<dbReference type="PANTHER" id="PTHR11614">
    <property type="entry name" value="PHOSPHOLIPASE-RELATED"/>
    <property type="match status" value="1"/>
</dbReference>
<keyword evidence="3" id="KW-1185">Reference proteome</keyword>
<comment type="caution">
    <text evidence="2">The sequence shown here is derived from an EMBL/GenBank/DDBJ whole genome shotgun (WGS) entry which is preliminary data.</text>
</comment>
<dbReference type="Proteomes" id="UP000460561">
    <property type="component" value="Unassembled WGS sequence"/>
</dbReference>
<gene>
    <name evidence="2" type="ORF">GRI39_06640</name>
</gene>
<dbReference type="Pfam" id="PF12146">
    <property type="entry name" value="Hydrolase_4"/>
    <property type="match status" value="1"/>
</dbReference>
<keyword evidence="2" id="KW-0378">Hydrolase</keyword>
<dbReference type="AlphaFoldDB" id="A0A845A8Q8"/>
<evidence type="ECO:0000313" key="2">
    <source>
        <dbReference type="EMBL" id="MXP25719.1"/>
    </source>
</evidence>
<dbReference type="InterPro" id="IPR029058">
    <property type="entry name" value="AB_hydrolase_fold"/>
</dbReference>
<dbReference type="InterPro" id="IPR022742">
    <property type="entry name" value="Hydrolase_4"/>
</dbReference>
<protein>
    <submittedName>
        <fullName evidence="2">Alpha/beta fold hydrolase</fullName>
    </submittedName>
</protein>
<proteinExistence type="predicted"/>
<evidence type="ECO:0000313" key="3">
    <source>
        <dbReference type="Proteomes" id="UP000460561"/>
    </source>
</evidence>
<evidence type="ECO:0000259" key="1">
    <source>
        <dbReference type="Pfam" id="PF12146"/>
    </source>
</evidence>
<dbReference type="RefSeq" id="WP_160738917.1">
    <property type="nucleotide sequence ID" value="NZ_WTYQ01000002.1"/>
</dbReference>
<dbReference type="Gene3D" id="3.40.50.1820">
    <property type="entry name" value="alpha/beta hydrolase"/>
    <property type="match status" value="1"/>
</dbReference>
<dbReference type="OrthoDB" id="9788260at2"/>
<organism evidence="2 3">
    <name type="scientific">Altericroceibacterium indicum</name>
    <dbReference type="NCBI Taxonomy" id="374177"/>
    <lineage>
        <taxon>Bacteria</taxon>
        <taxon>Pseudomonadati</taxon>
        <taxon>Pseudomonadota</taxon>
        <taxon>Alphaproteobacteria</taxon>
        <taxon>Sphingomonadales</taxon>
        <taxon>Erythrobacteraceae</taxon>
        <taxon>Altericroceibacterium</taxon>
    </lineage>
</organism>
<dbReference type="EMBL" id="WTYQ01000002">
    <property type="protein sequence ID" value="MXP25719.1"/>
    <property type="molecule type" value="Genomic_DNA"/>
</dbReference>
<feature type="domain" description="Serine aminopeptidase S33" evidence="1">
    <location>
        <begin position="44"/>
        <end position="301"/>
    </location>
</feature>
<dbReference type="InterPro" id="IPR051044">
    <property type="entry name" value="MAG_DAG_Lipase"/>
</dbReference>